<dbReference type="Proteomes" id="UP001302978">
    <property type="component" value="Chromosome"/>
</dbReference>
<dbReference type="InterPro" id="IPR003593">
    <property type="entry name" value="AAA+_ATPase"/>
</dbReference>
<dbReference type="AlphaFoldDB" id="A0AA96VAI0"/>
<dbReference type="InterPro" id="IPR003959">
    <property type="entry name" value="ATPase_AAA_core"/>
</dbReference>
<dbReference type="Pfam" id="PF00004">
    <property type="entry name" value="AAA"/>
    <property type="match status" value="1"/>
</dbReference>
<dbReference type="PANTHER" id="PTHR23077:SF198">
    <property type="entry name" value="ATP-DEPENDENT ZINC METALLOPROTEASE FTSH"/>
    <property type="match status" value="1"/>
</dbReference>
<dbReference type="GO" id="GO:0008237">
    <property type="term" value="F:metallopeptidase activity"/>
    <property type="evidence" value="ECO:0007669"/>
    <property type="project" value="UniProtKB-KW"/>
</dbReference>
<keyword evidence="2" id="KW-0645">Protease</keyword>
<dbReference type="GO" id="GO:0016887">
    <property type="term" value="F:ATP hydrolysis activity"/>
    <property type="evidence" value="ECO:0007669"/>
    <property type="project" value="InterPro"/>
</dbReference>
<gene>
    <name evidence="2" type="primary">ftsH_3</name>
    <name evidence="2" type="ORF">MmiHf6_07240</name>
</gene>
<evidence type="ECO:0000259" key="1">
    <source>
        <dbReference type="SMART" id="SM00382"/>
    </source>
</evidence>
<dbReference type="Gene3D" id="3.40.50.300">
    <property type="entry name" value="P-loop containing nucleotide triphosphate hydrolases"/>
    <property type="match status" value="1"/>
</dbReference>
<dbReference type="EMBL" id="CP131059">
    <property type="protein sequence ID" value="WNY23417.1"/>
    <property type="molecule type" value="Genomic_DNA"/>
</dbReference>
<proteinExistence type="predicted"/>
<dbReference type="SUPFAM" id="SSF52540">
    <property type="entry name" value="P-loop containing nucleoside triphosphate hydrolases"/>
    <property type="match status" value="1"/>
</dbReference>
<keyword evidence="2" id="KW-0482">Metalloprotease</keyword>
<dbReference type="SMART" id="SM00382">
    <property type="entry name" value="AAA"/>
    <property type="match status" value="1"/>
</dbReference>
<keyword evidence="2" id="KW-0378">Hydrolase</keyword>
<keyword evidence="3" id="KW-1185">Reference proteome</keyword>
<name>A0AA96VAI0_9EURY</name>
<dbReference type="Gene3D" id="1.10.8.60">
    <property type="match status" value="1"/>
</dbReference>
<dbReference type="InterPro" id="IPR027417">
    <property type="entry name" value="P-loop_NTPase"/>
</dbReference>
<dbReference type="CDD" id="cd19481">
    <property type="entry name" value="RecA-like_protease"/>
    <property type="match status" value="1"/>
</dbReference>
<evidence type="ECO:0000313" key="2">
    <source>
        <dbReference type="EMBL" id="WNY23417.1"/>
    </source>
</evidence>
<dbReference type="PANTHER" id="PTHR23077">
    <property type="entry name" value="AAA-FAMILY ATPASE"/>
    <property type="match status" value="1"/>
</dbReference>
<dbReference type="KEGG" id="mehf:MmiHf6_07240"/>
<sequence length="396" mass="45130">MYRSIFSYNCSNLKRVSFIKYSIEIGKIVEGALKHDQTKVINYTKQLICKLEEDHETYAAKKFTQLMDNKNSTNLSPMGITKEANLPIDLESRIEMVDVICPNDNDIEVILSKLNKEKFQSFILNRKNADKLNSAGIDVSNTLLLYGPPGCGKSKCAYLIAKELELPLVVARLDSLISSYLGTTAKNIRTLFEYAQKTPCVLFLDEFDAIAKARDDNNELGELKRVVNSLLQNVDSMSKDSLLIAATNHETLLDSAVWRRFDYKIEINLPEPETIIELIDLFTKNNIEFNFKEKKEFSILFNGLSGSDIEEIIKKAIRNSILNDSSFSKRDIYDEFFLNMNIIPQNCKNKREENIIKAKYLKNLDPIFSYSVIGDVLDLSKSTVYSLISEKGEVNE</sequence>
<dbReference type="InterPro" id="IPR050168">
    <property type="entry name" value="AAA_ATPase_domain"/>
</dbReference>
<reference evidence="2 3" key="1">
    <citation type="submission" date="2023-07" db="EMBL/GenBank/DDBJ databases">
        <title>Closed genoem sequence of Methanomicrococcus sp. Hf6.</title>
        <authorList>
            <person name="Poehlein A."/>
            <person name="Protasov E."/>
            <person name="Platt K."/>
            <person name="Reeh H."/>
            <person name="Daniel R."/>
            <person name="Brune A."/>
        </authorList>
    </citation>
    <scope>NUCLEOTIDE SEQUENCE [LARGE SCALE GENOMIC DNA]</scope>
    <source>
        <strain evidence="2 3">Hf6</strain>
    </source>
</reference>
<accession>A0AA96VAI0</accession>
<protein>
    <submittedName>
        <fullName evidence="2">ATP-dependent zinc metalloprotease FtsH</fullName>
        <ecNumber evidence="2">3.4.24.-</ecNumber>
    </submittedName>
</protein>
<dbReference type="GO" id="GO:0005524">
    <property type="term" value="F:ATP binding"/>
    <property type="evidence" value="ECO:0007669"/>
    <property type="project" value="InterPro"/>
</dbReference>
<organism evidence="2 3">
    <name type="scientific">Methanimicrococcus hongohii</name>
    <dbReference type="NCBI Taxonomy" id="3028295"/>
    <lineage>
        <taxon>Archaea</taxon>
        <taxon>Methanobacteriati</taxon>
        <taxon>Methanobacteriota</taxon>
        <taxon>Stenosarchaea group</taxon>
        <taxon>Methanomicrobia</taxon>
        <taxon>Methanosarcinales</taxon>
        <taxon>Methanosarcinaceae</taxon>
        <taxon>Methanimicrococcus</taxon>
    </lineage>
</organism>
<feature type="domain" description="AAA+ ATPase" evidence="1">
    <location>
        <begin position="139"/>
        <end position="271"/>
    </location>
</feature>
<evidence type="ECO:0000313" key="3">
    <source>
        <dbReference type="Proteomes" id="UP001302978"/>
    </source>
</evidence>
<dbReference type="EC" id="3.4.24.-" evidence="2"/>